<keyword evidence="3" id="KW-1185">Reference proteome</keyword>
<dbReference type="OrthoDB" id="3553147at2759"/>
<sequence>MAFDIYSSLPIDTASKEIRLIKLIPGREDEPISCIFHRYVLGSPDLEYTALSYTWGDPESTKYTILINNHAFNVRQNLWHFLKQGRQFGRCGLLWIDAISVDQSNIKERNHQVALMRDIYSQASHVFIWLGLAAEESDCAIKRIRRFPSKQARKPSHPIWSYREGRAILALFSRKYWRRVWITQEIV</sequence>
<dbReference type="Pfam" id="PF06985">
    <property type="entry name" value="HET"/>
    <property type="match status" value="1"/>
</dbReference>
<dbReference type="PANTHER" id="PTHR24148:SF73">
    <property type="entry name" value="HET DOMAIN PROTEIN (AFU_ORTHOLOGUE AFUA_8G01020)"/>
    <property type="match status" value="1"/>
</dbReference>
<evidence type="ECO:0000259" key="1">
    <source>
        <dbReference type="Pfam" id="PF06985"/>
    </source>
</evidence>
<feature type="non-terminal residue" evidence="2">
    <location>
        <position position="187"/>
    </location>
</feature>
<name>A0A8E2EHB4_9PEZI</name>
<proteinExistence type="predicted"/>
<feature type="domain" description="Heterokaryon incompatibility" evidence="1">
    <location>
        <begin position="48"/>
        <end position="185"/>
    </location>
</feature>
<evidence type="ECO:0000313" key="2">
    <source>
        <dbReference type="EMBL" id="OCK83982.1"/>
    </source>
</evidence>
<dbReference type="EMBL" id="KV744847">
    <property type="protein sequence ID" value="OCK83982.1"/>
    <property type="molecule type" value="Genomic_DNA"/>
</dbReference>
<evidence type="ECO:0000313" key="3">
    <source>
        <dbReference type="Proteomes" id="UP000250266"/>
    </source>
</evidence>
<dbReference type="Proteomes" id="UP000250266">
    <property type="component" value="Unassembled WGS sequence"/>
</dbReference>
<protein>
    <submittedName>
        <fullName evidence="2">HET-domain-containing protein</fullName>
    </submittedName>
</protein>
<dbReference type="InterPro" id="IPR010730">
    <property type="entry name" value="HET"/>
</dbReference>
<reference evidence="2 3" key="1">
    <citation type="journal article" date="2016" name="Nat. Commun.">
        <title>Ectomycorrhizal ecology is imprinted in the genome of the dominant symbiotic fungus Cenococcum geophilum.</title>
        <authorList>
            <consortium name="DOE Joint Genome Institute"/>
            <person name="Peter M."/>
            <person name="Kohler A."/>
            <person name="Ohm R.A."/>
            <person name="Kuo A."/>
            <person name="Krutzmann J."/>
            <person name="Morin E."/>
            <person name="Arend M."/>
            <person name="Barry K.W."/>
            <person name="Binder M."/>
            <person name="Choi C."/>
            <person name="Clum A."/>
            <person name="Copeland A."/>
            <person name="Grisel N."/>
            <person name="Haridas S."/>
            <person name="Kipfer T."/>
            <person name="LaButti K."/>
            <person name="Lindquist E."/>
            <person name="Lipzen A."/>
            <person name="Maire R."/>
            <person name="Meier B."/>
            <person name="Mihaltcheva S."/>
            <person name="Molinier V."/>
            <person name="Murat C."/>
            <person name="Poggeler S."/>
            <person name="Quandt C.A."/>
            <person name="Sperisen C."/>
            <person name="Tritt A."/>
            <person name="Tisserant E."/>
            <person name="Crous P.W."/>
            <person name="Henrissat B."/>
            <person name="Nehls U."/>
            <person name="Egli S."/>
            <person name="Spatafora J.W."/>
            <person name="Grigoriev I.V."/>
            <person name="Martin F.M."/>
        </authorList>
    </citation>
    <scope>NUCLEOTIDE SEQUENCE [LARGE SCALE GENOMIC DNA]</scope>
    <source>
        <strain evidence="2 3">CBS 459.81</strain>
    </source>
</reference>
<dbReference type="InterPro" id="IPR052895">
    <property type="entry name" value="HetReg/Transcr_Mod"/>
</dbReference>
<dbReference type="AlphaFoldDB" id="A0A8E2EHB4"/>
<accession>A0A8E2EHB4</accession>
<gene>
    <name evidence="2" type="ORF">K432DRAFT_289819</name>
</gene>
<dbReference type="PANTHER" id="PTHR24148">
    <property type="entry name" value="ANKYRIN REPEAT DOMAIN-CONTAINING PROTEIN 39 HOMOLOG-RELATED"/>
    <property type="match status" value="1"/>
</dbReference>
<organism evidence="2 3">
    <name type="scientific">Lepidopterella palustris CBS 459.81</name>
    <dbReference type="NCBI Taxonomy" id="1314670"/>
    <lineage>
        <taxon>Eukaryota</taxon>
        <taxon>Fungi</taxon>
        <taxon>Dikarya</taxon>
        <taxon>Ascomycota</taxon>
        <taxon>Pezizomycotina</taxon>
        <taxon>Dothideomycetes</taxon>
        <taxon>Pleosporomycetidae</taxon>
        <taxon>Mytilinidiales</taxon>
        <taxon>Argynnaceae</taxon>
        <taxon>Lepidopterella</taxon>
    </lineage>
</organism>